<evidence type="ECO:0000313" key="3">
    <source>
        <dbReference type="EMBL" id="MBD8487508.1"/>
    </source>
</evidence>
<dbReference type="EMBL" id="JACYTQ010000001">
    <property type="protein sequence ID" value="MBD8487508.1"/>
    <property type="molecule type" value="Genomic_DNA"/>
</dbReference>
<sequence length="252" mass="28612">MHKILANTVFLGKDIVYMTECHSTNDIAAEKLRNGSAKEGSIIITDKQTNGRGQRGNKWYSEPEKNLTFSLVLTPNFLKAMEQFELNKVVSLAVRDALSVYTEGVCVKWPNDIVHQSRGKIGGILIENTISKEKLESSIIGIGLNINQTEFPFPGPVSMANLAGGVLNKCQVLESILIHLEKRYLQLKKKNFAAIHMDYWQHLYQKEQWCHYEDIAGEFSGRIRAVNQQGMLEIEKTDESINLYAHKEVRFL</sequence>
<dbReference type="Gene3D" id="3.30.930.10">
    <property type="entry name" value="Bira Bifunctional Protein, Domain 2"/>
    <property type="match status" value="1"/>
</dbReference>
<gene>
    <name evidence="3" type="ORF">IFO69_01990</name>
</gene>
<dbReference type="Proteomes" id="UP000647133">
    <property type="component" value="Unassembled WGS sequence"/>
</dbReference>
<organism evidence="3 4">
    <name type="scientific">Echinicola arenosa</name>
    <dbReference type="NCBI Taxonomy" id="2774144"/>
    <lineage>
        <taxon>Bacteria</taxon>
        <taxon>Pseudomonadati</taxon>
        <taxon>Bacteroidota</taxon>
        <taxon>Cytophagia</taxon>
        <taxon>Cytophagales</taxon>
        <taxon>Cyclobacteriaceae</taxon>
        <taxon>Echinicola</taxon>
    </lineage>
</organism>
<proteinExistence type="predicted"/>
<dbReference type="CDD" id="cd16442">
    <property type="entry name" value="BPL"/>
    <property type="match status" value="1"/>
</dbReference>
<evidence type="ECO:0000259" key="2">
    <source>
        <dbReference type="PROSITE" id="PS51733"/>
    </source>
</evidence>
<evidence type="ECO:0000256" key="1">
    <source>
        <dbReference type="ARBA" id="ARBA00022598"/>
    </source>
</evidence>
<feature type="domain" description="BPL/LPL catalytic" evidence="2">
    <location>
        <begin position="3"/>
        <end position="188"/>
    </location>
</feature>
<reference evidence="3 4" key="1">
    <citation type="submission" date="2020-09" db="EMBL/GenBank/DDBJ databases">
        <title>Echinicola sp. CAU 1574 isolated from sand of Sido Beach.</title>
        <authorList>
            <person name="Kim W."/>
        </authorList>
    </citation>
    <scope>NUCLEOTIDE SEQUENCE [LARGE SCALE GENOMIC DNA]</scope>
    <source>
        <strain evidence="3 4">CAU 1574</strain>
    </source>
</reference>
<dbReference type="PANTHER" id="PTHR12835">
    <property type="entry name" value="BIOTIN PROTEIN LIGASE"/>
    <property type="match status" value="1"/>
</dbReference>
<accession>A0ABR9AFM2</accession>
<dbReference type="PANTHER" id="PTHR12835:SF5">
    <property type="entry name" value="BIOTIN--PROTEIN LIGASE"/>
    <property type="match status" value="1"/>
</dbReference>
<protein>
    <submittedName>
        <fullName evidence="3">Biotin--[acetyl-CoA-carboxylase] ligase</fullName>
        <ecNumber evidence="3">6.3.4.15</ecNumber>
    </submittedName>
</protein>
<dbReference type="GO" id="GO:0004077">
    <property type="term" value="F:biotin--[biotin carboxyl-carrier protein] ligase activity"/>
    <property type="evidence" value="ECO:0007669"/>
    <property type="project" value="UniProtKB-EC"/>
</dbReference>
<dbReference type="NCBIfam" id="TIGR00121">
    <property type="entry name" value="birA_ligase"/>
    <property type="match status" value="1"/>
</dbReference>
<dbReference type="InterPro" id="IPR004408">
    <property type="entry name" value="Biotin_CoA_COase_ligase"/>
</dbReference>
<name>A0ABR9AFM2_9BACT</name>
<keyword evidence="4" id="KW-1185">Reference proteome</keyword>
<dbReference type="EC" id="6.3.4.15" evidence="3"/>
<dbReference type="SUPFAM" id="SSF55681">
    <property type="entry name" value="Class II aaRS and biotin synthetases"/>
    <property type="match status" value="1"/>
</dbReference>
<evidence type="ECO:0000313" key="4">
    <source>
        <dbReference type="Proteomes" id="UP000647133"/>
    </source>
</evidence>
<comment type="caution">
    <text evidence="3">The sequence shown here is derived from an EMBL/GenBank/DDBJ whole genome shotgun (WGS) entry which is preliminary data.</text>
</comment>
<dbReference type="RefSeq" id="WP_192007481.1">
    <property type="nucleotide sequence ID" value="NZ_JACYTQ010000001.1"/>
</dbReference>
<dbReference type="InterPro" id="IPR004143">
    <property type="entry name" value="BPL_LPL_catalytic"/>
</dbReference>
<keyword evidence="1 3" id="KW-0436">Ligase</keyword>
<dbReference type="InterPro" id="IPR045864">
    <property type="entry name" value="aa-tRNA-synth_II/BPL/LPL"/>
</dbReference>
<dbReference type="PROSITE" id="PS51733">
    <property type="entry name" value="BPL_LPL_CATALYTIC"/>
    <property type="match status" value="1"/>
</dbReference>
<dbReference type="Pfam" id="PF03099">
    <property type="entry name" value="BPL_LplA_LipB"/>
    <property type="match status" value="1"/>
</dbReference>